<dbReference type="PROSITE" id="PS50174">
    <property type="entry name" value="G_PATCH"/>
    <property type="match status" value="1"/>
</dbReference>
<name>A0A152A7Y3_TIELA</name>
<dbReference type="InterPro" id="IPR013087">
    <property type="entry name" value="Znf_C2H2_type"/>
</dbReference>
<feature type="compositionally biased region" description="Polar residues" evidence="10">
    <location>
        <begin position="648"/>
        <end position="672"/>
    </location>
</feature>
<evidence type="ECO:0000256" key="7">
    <source>
        <dbReference type="ARBA" id="ARBA00023242"/>
    </source>
</evidence>
<dbReference type="Gene3D" id="4.10.1060.10">
    <property type="entry name" value="Zinc finger, RanBP2-type"/>
    <property type="match status" value="1"/>
</dbReference>
<evidence type="ECO:0000259" key="13">
    <source>
        <dbReference type="PROSITE" id="PS50174"/>
    </source>
</evidence>
<evidence type="ECO:0000256" key="6">
    <source>
        <dbReference type="ARBA" id="ARBA00022884"/>
    </source>
</evidence>
<organism evidence="15 16">
    <name type="scientific">Tieghemostelium lacteum</name>
    <name type="common">Slime mold</name>
    <name type="synonym">Dictyostelium lacteum</name>
    <dbReference type="NCBI Taxonomy" id="361077"/>
    <lineage>
        <taxon>Eukaryota</taxon>
        <taxon>Amoebozoa</taxon>
        <taxon>Evosea</taxon>
        <taxon>Eumycetozoa</taxon>
        <taxon>Dictyostelia</taxon>
        <taxon>Dictyosteliales</taxon>
        <taxon>Raperosteliaceae</taxon>
        <taxon>Tieghemostelium</taxon>
    </lineage>
</organism>
<dbReference type="SMART" id="SM00547">
    <property type="entry name" value="ZnF_RBZ"/>
    <property type="match status" value="1"/>
</dbReference>
<dbReference type="SUPFAM" id="SSF54928">
    <property type="entry name" value="RNA-binding domain, RBD"/>
    <property type="match status" value="2"/>
</dbReference>
<feature type="compositionally biased region" description="Basic residues" evidence="10">
    <location>
        <begin position="20"/>
        <end position="33"/>
    </location>
</feature>
<keyword evidence="3" id="KW-0677">Repeat</keyword>
<dbReference type="GO" id="GO:0005634">
    <property type="term" value="C:nucleus"/>
    <property type="evidence" value="ECO:0007669"/>
    <property type="project" value="UniProtKB-SubCell"/>
</dbReference>
<dbReference type="GO" id="GO:0000398">
    <property type="term" value="P:mRNA splicing, via spliceosome"/>
    <property type="evidence" value="ECO:0007669"/>
    <property type="project" value="TreeGrafter"/>
</dbReference>
<dbReference type="OrthoDB" id="29221at2759"/>
<dbReference type="InterPro" id="IPR000467">
    <property type="entry name" value="G_patch_dom"/>
</dbReference>
<dbReference type="Proteomes" id="UP000076078">
    <property type="component" value="Unassembled WGS sequence"/>
</dbReference>
<dbReference type="PROSITE" id="PS01358">
    <property type="entry name" value="ZF_RANBP2_1"/>
    <property type="match status" value="1"/>
</dbReference>
<feature type="compositionally biased region" description="Low complexity" evidence="10">
    <location>
        <begin position="487"/>
        <end position="497"/>
    </location>
</feature>
<feature type="region of interest" description="Disordered" evidence="10">
    <location>
        <begin position="1"/>
        <end position="61"/>
    </location>
</feature>
<dbReference type="PROSITE" id="PS50199">
    <property type="entry name" value="ZF_RANBP2_2"/>
    <property type="match status" value="1"/>
</dbReference>
<dbReference type="InterPro" id="IPR000504">
    <property type="entry name" value="RRM_dom"/>
</dbReference>
<feature type="domain" description="RRM" evidence="11">
    <location>
        <begin position="227"/>
        <end position="303"/>
    </location>
</feature>
<feature type="region of interest" description="Disordered" evidence="10">
    <location>
        <begin position="390"/>
        <end position="418"/>
    </location>
</feature>
<feature type="compositionally biased region" description="Basic and acidic residues" evidence="10">
    <location>
        <begin position="10"/>
        <end position="19"/>
    </location>
</feature>
<dbReference type="Pfam" id="PF01585">
    <property type="entry name" value="G-patch"/>
    <property type="match status" value="1"/>
</dbReference>
<dbReference type="InterPro" id="IPR001876">
    <property type="entry name" value="Znf_RanBP2"/>
</dbReference>
<feature type="compositionally biased region" description="Low complexity" evidence="10">
    <location>
        <begin position="49"/>
        <end position="59"/>
    </location>
</feature>
<feature type="domain" description="RRM" evidence="11">
    <location>
        <begin position="83"/>
        <end position="162"/>
    </location>
</feature>
<evidence type="ECO:0000256" key="9">
    <source>
        <dbReference type="PROSITE-ProRule" id="PRU00322"/>
    </source>
</evidence>
<gene>
    <name evidence="15" type="ORF">DLAC_01065</name>
</gene>
<dbReference type="GO" id="GO:0008270">
    <property type="term" value="F:zinc ion binding"/>
    <property type="evidence" value="ECO:0007669"/>
    <property type="project" value="UniProtKB-KW"/>
</dbReference>
<feature type="domain" description="G-patch" evidence="13">
    <location>
        <begin position="688"/>
        <end position="735"/>
    </location>
</feature>
<keyword evidence="16" id="KW-1185">Reference proteome</keyword>
<dbReference type="PANTHER" id="PTHR13948:SF3">
    <property type="entry name" value="FI21118P1"/>
    <property type="match status" value="1"/>
</dbReference>
<dbReference type="InterPro" id="IPR041591">
    <property type="entry name" value="OCRE"/>
</dbReference>
<feature type="region of interest" description="Disordered" evidence="10">
    <location>
        <begin position="457"/>
        <end position="510"/>
    </location>
</feature>
<keyword evidence="5" id="KW-0862">Zinc</keyword>
<dbReference type="InterPro" id="IPR035979">
    <property type="entry name" value="RBD_domain_sf"/>
</dbReference>
<dbReference type="SMART" id="SM00360">
    <property type="entry name" value="RRM"/>
    <property type="match status" value="2"/>
</dbReference>
<dbReference type="SUPFAM" id="SSF90209">
    <property type="entry name" value="Ran binding protein zinc finger-like"/>
    <property type="match status" value="1"/>
</dbReference>
<feature type="compositionally biased region" description="Low complexity" evidence="10">
    <location>
        <begin position="673"/>
        <end position="685"/>
    </location>
</feature>
<evidence type="ECO:0000256" key="2">
    <source>
        <dbReference type="ARBA" id="ARBA00022723"/>
    </source>
</evidence>
<dbReference type="SMART" id="SM00443">
    <property type="entry name" value="G_patch"/>
    <property type="match status" value="1"/>
</dbReference>
<dbReference type="PROSITE" id="PS50157">
    <property type="entry name" value="ZINC_FINGER_C2H2_2"/>
    <property type="match status" value="1"/>
</dbReference>
<evidence type="ECO:0000313" key="16">
    <source>
        <dbReference type="Proteomes" id="UP000076078"/>
    </source>
</evidence>
<keyword evidence="7" id="KW-0539">Nucleus</keyword>
<keyword evidence="4 9" id="KW-0863">Zinc-finger</keyword>
<feature type="compositionally biased region" description="Polar residues" evidence="10">
    <location>
        <begin position="460"/>
        <end position="486"/>
    </location>
</feature>
<evidence type="ECO:0000256" key="10">
    <source>
        <dbReference type="SAM" id="MobiDB-lite"/>
    </source>
</evidence>
<comment type="subcellular location">
    <subcellularLocation>
        <location evidence="1">Nucleus</location>
    </subcellularLocation>
</comment>
<dbReference type="AlphaFoldDB" id="A0A152A7Y3"/>
<feature type="domain" description="C2H2-type" evidence="12">
    <location>
        <begin position="613"/>
        <end position="643"/>
    </location>
</feature>
<evidence type="ECO:0000313" key="15">
    <source>
        <dbReference type="EMBL" id="KYR02241.1"/>
    </source>
</evidence>
<dbReference type="InterPro" id="IPR036443">
    <property type="entry name" value="Znf_RanBP2_sf"/>
</dbReference>
<evidence type="ECO:0000259" key="14">
    <source>
        <dbReference type="PROSITE" id="PS50199"/>
    </source>
</evidence>
<evidence type="ECO:0000259" key="12">
    <source>
        <dbReference type="PROSITE" id="PS50157"/>
    </source>
</evidence>
<dbReference type="PANTHER" id="PTHR13948">
    <property type="entry name" value="RNA-BINDING PROTEIN"/>
    <property type="match status" value="1"/>
</dbReference>
<dbReference type="InterPro" id="IPR012677">
    <property type="entry name" value="Nucleotide-bd_a/b_plait_sf"/>
</dbReference>
<evidence type="ECO:0000256" key="1">
    <source>
        <dbReference type="ARBA" id="ARBA00004123"/>
    </source>
</evidence>
<accession>A0A152A7Y3</accession>
<evidence type="ECO:0000256" key="5">
    <source>
        <dbReference type="ARBA" id="ARBA00022833"/>
    </source>
</evidence>
<evidence type="ECO:0000256" key="3">
    <source>
        <dbReference type="ARBA" id="ARBA00022737"/>
    </source>
</evidence>
<comment type="caution">
    <text evidence="15">The sequence shown here is derived from an EMBL/GenBank/DDBJ whole genome shotgun (WGS) entry which is preliminary data.</text>
</comment>
<feature type="region of interest" description="Disordered" evidence="10">
    <location>
        <begin position="640"/>
        <end position="685"/>
    </location>
</feature>
<feature type="domain" description="RanBP2-type" evidence="14">
    <location>
        <begin position="165"/>
        <end position="194"/>
    </location>
</feature>
<dbReference type="STRING" id="361077.A0A152A7Y3"/>
<keyword evidence="6 8" id="KW-0694">RNA-binding</keyword>
<dbReference type="FunCoup" id="A0A152A7Y3">
    <property type="interactions" value="582"/>
</dbReference>
<evidence type="ECO:0000256" key="8">
    <source>
        <dbReference type="PROSITE-ProRule" id="PRU00176"/>
    </source>
</evidence>
<proteinExistence type="predicted"/>
<feature type="region of interest" description="Disordered" evidence="10">
    <location>
        <begin position="563"/>
        <end position="585"/>
    </location>
</feature>
<dbReference type="InParanoid" id="A0A152A7Y3"/>
<evidence type="ECO:0000259" key="11">
    <source>
        <dbReference type="PROSITE" id="PS50102"/>
    </source>
</evidence>
<feature type="compositionally biased region" description="Low complexity" evidence="10">
    <location>
        <begin position="400"/>
        <end position="410"/>
    </location>
</feature>
<evidence type="ECO:0000256" key="4">
    <source>
        <dbReference type="ARBA" id="ARBA00022771"/>
    </source>
</evidence>
<dbReference type="Pfam" id="PF17780">
    <property type="entry name" value="OCRE"/>
    <property type="match status" value="1"/>
</dbReference>
<sequence>MELGEIENNNNRDDRDSRDRYRKRSRSRSRSRSYSRDRSYSRGSRSRSRSYSPNSSYNNHKYRKRDYSMSHFNSNNNSHEPNNVVILKGLSSTTLEETISDSIKAFSAFETIRLKKDSKTQESRGFAFVEFKNTEQATKFINESKGKLVIEGKKISVSYSANLNNSMDWICEKCSNGNFSWRNECFKCHARIPDNPKFQPSKLTLTQNQNQHLNYQQHQDSQVLPGATLLLRDISSNTTEETIEHVFSLFNKPIKSIRIAKKKYLIAFVEYYKIQDAESVLKNLDNKIITIDGSKVRVVYAKCQDKYDQFVDPVTGLTQSEMEQWLSGFNKSDPDPPAEGYVYNNQTGLFYNSESGYFFNHQTNVYFYYDADLQCYFSYDSSSNSYLPYTPTSNPIKPGNSSSTTTTSNSKDPKKKVTTTNYIASKSTFKKVGTEIEKWNHKGKVLKEEFIKEEEKFNQPKHSITHGPNNYHLNSNQNQTSALSADNSNNNNNNNNNRDGDKDYDPEQPIIDTVPISEPVVKINPVFVKPVQGVVIQSQPIKFNVTKIAAPLINKAFKHADETNDEDEKISQFPTKPHHNRSHQQLSNLNSIHQQTSHHHQKNQNMPSLNERILCKLCDRVFTSIEALDKHERESQLHKANLEKQRIDSNTFNKTSQDNDLAPITQQPKNDYSSSPSSSSSSTMSSLKNSIGFKLLQKSGWVEGTGLGKDGGGATVDQIDLRLRNVGAGLGSEETNADSRFQIQAGDDYQTKLRKKASLRFQSLGGKIDENNPFFKK</sequence>
<reference evidence="15 16" key="1">
    <citation type="submission" date="2015-12" db="EMBL/GenBank/DDBJ databases">
        <title>Dictyostelia acquired genes for synthesis and detection of signals that induce cell-type specialization by lateral gene transfer from prokaryotes.</title>
        <authorList>
            <person name="Gloeckner G."/>
            <person name="Schaap P."/>
        </authorList>
    </citation>
    <scope>NUCLEOTIDE SEQUENCE [LARGE SCALE GENOMIC DNA]</scope>
    <source>
        <strain evidence="15 16">TK</strain>
    </source>
</reference>
<dbReference type="Pfam" id="PF00076">
    <property type="entry name" value="RRM_1"/>
    <property type="match status" value="2"/>
</dbReference>
<dbReference type="Gene3D" id="3.30.70.330">
    <property type="match status" value="2"/>
</dbReference>
<protein>
    <submittedName>
        <fullName evidence="15">C2H2-type zinc finger-containing protein</fullName>
    </submittedName>
</protein>
<dbReference type="GO" id="GO:0003723">
    <property type="term" value="F:RNA binding"/>
    <property type="evidence" value="ECO:0007669"/>
    <property type="project" value="UniProtKB-UniRule"/>
</dbReference>
<dbReference type="EMBL" id="LODT01000004">
    <property type="protein sequence ID" value="KYR02241.1"/>
    <property type="molecule type" value="Genomic_DNA"/>
</dbReference>
<dbReference type="OMA" id="CESEHER"/>
<keyword evidence="2" id="KW-0479">Metal-binding</keyword>
<dbReference type="PROSITE" id="PS50102">
    <property type="entry name" value="RRM"/>
    <property type="match status" value="2"/>
</dbReference>